<dbReference type="Pfam" id="PF00746">
    <property type="entry name" value="Gram_pos_anchor"/>
    <property type="match status" value="1"/>
</dbReference>
<dbReference type="EMBL" id="FQYQ01000005">
    <property type="protein sequence ID" value="SHI75356.1"/>
    <property type="molecule type" value="Genomic_DNA"/>
</dbReference>
<feature type="domain" description="SpaA-like prealbumin fold" evidence="8">
    <location>
        <begin position="305"/>
        <end position="402"/>
    </location>
</feature>
<evidence type="ECO:0000259" key="7">
    <source>
        <dbReference type="Pfam" id="PF00746"/>
    </source>
</evidence>
<accession>A0A1M6DQ34</accession>
<dbReference type="InterPro" id="IPR041033">
    <property type="entry name" value="SpaA_PFL_dom_1"/>
</dbReference>
<dbReference type="InterPro" id="IPR019931">
    <property type="entry name" value="LPXTG_anchor"/>
</dbReference>
<evidence type="ECO:0000256" key="2">
    <source>
        <dbReference type="ARBA" id="ARBA00022525"/>
    </source>
</evidence>
<evidence type="ECO:0000256" key="3">
    <source>
        <dbReference type="ARBA" id="ARBA00022729"/>
    </source>
</evidence>
<evidence type="ECO:0000256" key="1">
    <source>
        <dbReference type="ARBA" id="ARBA00022512"/>
    </source>
</evidence>
<evidence type="ECO:0000256" key="6">
    <source>
        <dbReference type="SAM" id="SignalP"/>
    </source>
</evidence>
<dbReference type="Gene3D" id="2.60.40.10">
    <property type="entry name" value="Immunoglobulins"/>
    <property type="match status" value="1"/>
</dbReference>
<reference evidence="9 10" key="1">
    <citation type="submission" date="2016-11" db="EMBL/GenBank/DDBJ databases">
        <authorList>
            <person name="Jaros S."/>
            <person name="Januszkiewicz K."/>
            <person name="Wedrychowicz H."/>
        </authorList>
    </citation>
    <scope>NUCLEOTIDE SEQUENCE [LARGE SCALE GENOMIC DNA]</scope>
    <source>
        <strain evidence="9 10">DSM 14809</strain>
    </source>
</reference>
<keyword evidence="10" id="KW-1185">Reference proteome</keyword>
<dbReference type="Proteomes" id="UP000184185">
    <property type="component" value="Unassembled WGS sequence"/>
</dbReference>
<evidence type="ECO:0000313" key="9">
    <source>
        <dbReference type="EMBL" id="SHI75356.1"/>
    </source>
</evidence>
<dbReference type="Gene3D" id="2.60.40.740">
    <property type="match status" value="1"/>
</dbReference>
<keyword evidence="5" id="KW-0472">Membrane</keyword>
<protein>
    <submittedName>
        <fullName evidence="9">LPXTG-motif cell wall anchor domain-containing protein/fimbrial isopeptide formation D2 domain-containing protein</fullName>
    </submittedName>
</protein>
<keyword evidence="1" id="KW-0134">Cell wall</keyword>
<feature type="transmembrane region" description="Helical" evidence="5">
    <location>
        <begin position="439"/>
        <end position="461"/>
    </location>
</feature>
<keyword evidence="4" id="KW-0572">Peptidoglycan-anchor</keyword>
<dbReference type="Pfam" id="PF17802">
    <property type="entry name" value="SpaA"/>
    <property type="match status" value="1"/>
</dbReference>
<proteinExistence type="predicted"/>
<feature type="signal peptide" evidence="6">
    <location>
        <begin position="1"/>
        <end position="26"/>
    </location>
</feature>
<dbReference type="InterPro" id="IPR013783">
    <property type="entry name" value="Ig-like_fold"/>
</dbReference>
<dbReference type="OrthoDB" id="1819349at2"/>
<organism evidence="9 10">
    <name type="scientific">Pseudobutyrivibrio xylanivorans DSM 14809</name>
    <dbReference type="NCBI Taxonomy" id="1123012"/>
    <lineage>
        <taxon>Bacteria</taxon>
        <taxon>Bacillati</taxon>
        <taxon>Bacillota</taxon>
        <taxon>Clostridia</taxon>
        <taxon>Lachnospirales</taxon>
        <taxon>Lachnospiraceae</taxon>
        <taxon>Pseudobutyrivibrio</taxon>
    </lineage>
</organism>
<dbReference type="AlphaFoldDB" id="A0A1M6DQ34"/>
<feature type="chain" id="PRO_5012680507" evidence="6">
    <location>
        <begin position="27"/>
        <end position="469"/>
    </location>
</feature>
<dbReference type="InterPro" id="IPR026466">
    <property type="entry name" value="Fim_isopep_form_D2_dom"/>
</dbReference>
<evidence type="ECO:0000313" key="10">
    <source>
        <dbReference type="Proteomes" id="UP000184185"/>
    </source>
</evidence>
<dbReference type="RefSeq" id="WP_072913533.1">
    <property type="nucleotide sequence ID" value="NZ_FQYQ01000005.1"/>
</dbReference>
<keyword evidence="5" id="KW-1133">Transmembrane helix</keyword>
<dbReference type="NCBIfam" id="TIGR01167">
    <property type="entry name" value="LPXTG_anchor"/>
    <property type="match status" value="1"/>
</dbReference>
<gene>
    <name evidence="9" type="ORF">SAMN02745725_00994</name>
</gene>
<sequence>MKNFKKVIALALAAVMMMAMSITAFAAPETGSATIKVTNISERDDKTALTVYQIASIDSKKNEIVVADWAKAAYNEKLQPNFDATELNNAFEKANPKPSVVKTAESVKGADVEFKGLAGGVYMIKAVGDKVQYNTMVAVAYTTDVNGNYVAETKAIEIKAKGATNILTKDSNDGLVRAGQTVKFTITSTVPYMANKQNREYKVFDKETNLSAPTNVELKVGNADAVKASFELVSEKNGSALYTMNLSNLITADDSNAGKTVVITYEATVVGVEGYVNQAYDSTFEFDSNGDPVNPPEVYGHPACIKFTKYAEDGVTILEGAEFEVNKGNEALYFVEKSVGVYHLADASTKGATKTLKATYGAVLLLGLDEGTYHFTETKAPKGYSINTAGEDVVIDGENYYSTTLIHVKELSEQQKKDLEKNAWMIDTKLSSLPFTGGMGTTIFTVFGVALMALASALYFATKKKASVN</sequence>
<keyword evidence="2" id="KW-0964">Secreted</keyword>
<keyword evidence="5" id="KW-0812">Transmembrane</keyword>
<dbReference type="NCBIfam" id="TIGR04226">
    <property type="entry name" value="RrgB_K2N_iso_D2"/>
    <property type="match status" value="1"/>
</dbReference>
<name>A0A1M6DQ34_PSEXY</name>
<evidence type="ECO:0000256" key="5">
    <source>
        <dbReference type="SAM" id="Phobius"/>
    </source>
</evidence>
<feature type="domain" description="Gram-positive cocci surface proteins LPxTG" evidence="7">
    <location>
        <begin position="428"/>
        <end position="466"/>
    </location>
</feature>
<dbReference type="STRING" id="185007.SAMN02910350_02581"/>
<evidence type="ECO:0000256" key="4">
    <source>
        <dbReference type="ARBA" id="ARBA00023088"/>
    </source>
</evidence>
<evidence type="ECO:0000259" key="8">
    <source>
        <dbReference type="Pfam" id="PF17802"/>
    </source>
</evidence>
<keyword evidence="3 6" id="KW-0732">Signal</keyword>